<dbReference type="Proteomes" id="UP000301309">
    <property type="component" value="Unassembled WGS sequence"/>
</dbReference>
<proteinExistence type="predicted"/>
<organism evidence="2 3">
    <name type="scientific">Streptomyces violaceusniger</name>
    <dbReference type="NCBI Taxonomy" id="68280"/>
    <lineage>
        <taxon>Bacteria</taxon>
        <taxon>Bacillati</taxon>
        <taxon>Actinomycetota</taxon>
        <taxon>Actinomycetes</taxon>
        <taxon>Kitasatosporales</taxon>
        <taxon>Streptomycetaceae</taxon>
        <taxon>Streptomyces</taxon>
        <taxon>Streptomyces violaceusniger group</taxon>
    </lineage>
</organism>
<evidence type="ECO:0000256" key="1">
    <source>
        <dbReference type="SAM" id="SignalP"/>
    </source>
</evidence>
<dbReference type="PROSITE" id="PS51318">
    <property type="entry name" value="TAT"/>
    <property type="match status" value="1"/>
</dbReference>
<evidence type="ECO:0000313" key="2">
    <source>
        <dbReference type="EMBL" id="GDY60148.1"/>
    </source>
</evidence>
<protein>
    <submittedName>
        <fullName evidence="2">Uncharacterized protein</fullName>
    </submittedName>
</protein>
<dbReference type="OrthoDB" id="2473949at2"/>
<name>A0A4D4LNY3_STRVO</name>
<dbReference type="InterPro" id="IPR006311">
    <property type="entry name" value="TAT_signal"/>
</dbReference>
<dbReference type="EMBL" id="BJHW01000002">
    <property type="protein sequence ID" value="GDY60148.1"/>
    <property type="molecule type" value="Genomic_DNA"/>
</dbReference>
<gene>
    <name evidence="2" type="ORF">SVIO_107710</name>
</gene>
<dbReference type="AlphaFoldDB" id="A0A4D4LNY3"/>
<comment type="caution">
    <text evidence="2">The sequence shown here is derived from an EMBL/GenBank/DDBJ whole genome shotgun (WGS) entry which is preliminary data.</text>
</comment>
<reference evidence="2 3" key="1">
    <citation type="journal article" date="2020" name="Int. J. Syst. Evol. Microbiol.">
        <title>Reclassification of Streptomyces castelarensis and Streptomyces sporoclivatus as later heterotypic synonyms of Streptomyces antimycoticus.</title>
        <authorList>
            <person name="Komaki H."/>
            <person name="Tamura T."/>
        </authorList>
    </citation>
    <scope>NUCLEOTIDE SEQUENCE [LARGE SCALE GENOMIC DNA]</scope>
    <source>
        <strain evidence="2 3">NBRC 13459</strain>
    </source>
</reference>
<feature type="chain" id="PRO_5039664782" evidence="1">
    <location>
        <begin position="30"/>
        <end position="166"/>
    </location>
</feature>
<accession>A0A4D4LNY3</accession>
<dbReference type="RefSeq" id="WP_137982077.1">
    <property type="nucleotide sequence ID" value="NZ_BAAASO010000033.1"/>
</dbReference>
<feature type="signal peptide" evidence="1">
    <location>
        <begin position="1"/>
        <end position="29"/>
    </location>
</feature>
<keyword evidence="3" id="KW-1185">Reference proteome</keyword>
<keyword evidence="1" id="KW-0732">Signal</keyword>
<evidence type="ECO:0000313" key="3">
    <source>
        <dbReference type="Proteomes" id="UP000301309"/>
    </source>
</evidence>
<sequence>MARRRALLGAVSLVVAALLGLVASPAAHATGAAAATQNSSAQIQGEHPELNGYRIKTVNSSAVYLVLDGKRRGIPNEATYFNLFRSWDGIQNVIDIDRIDDGGNLSDGAMLAKSPSSATVYLVSNGIKRGITSAAVFDKYSFDWDKIVTVSAVVLDAVPNGPVISS</sequence>